<dbReference type="CDD" id="cd06261">
    <property type="entry name" value="TM_PBP2"/>
    <property type="match status" value="1"/>
</dbReference>
<feature type="transmembrane region" description="Helical" evidence="6">
    <location>
        <begin position="115"/>
        <end position="139"/>
    </location>
</feature>
<evidence type="ECO:0000256" key="1">
    <source>
        <dbReference type="ARBA" id="ARBA00004141"/>
    </source>
</evidence>
<dbReference type="PANTHER" id="PTHR43839:SF3">
    <property type="entry name" value="OLIGOPEPTIDE ABC TRANSPORTER, PERMEASE PROTEIN"/>
    <property type="match status" value="1"/>
</dbReference>
<accession>A0A3A1QYQ1</accession>
<evidence type="ECO:0000256" key="3">
    <source>
        <dbReference type="ARBA" id="ARBA00022692"/>
    </source>
</evidence>
<keyword evidence="2 6" id="KW-0813">Transport</keyword>
<dbReference type="PANTHER" id="PTHR43839">
    <property type="entry name" value="OPPC IN A BINDING PROTEIN-DEPENDENT TRANSPORT SYSTEM"/>
    <property type="match status" value="1"/>
</dbReference>
<dbReference type="Proteomes" id="UP000265801">
    <property type="component" value="Unassembled WGS sequence"/>
</dbReference>
<dbReference type="GO" id="GO:0005886">
    <property type="term" value="C:plasma membrane"/>
    <property type="evidence" value="ECO:0007669"/>
    <property type="project" value="UniProtKB-SubCell"/>
</dbReference>
<protein>
    <submittedName>
        <fullName evidence="8">ABC transporter permease subunit</fullName>
    </submittedName>
</protein>
<gene>
    <name evidence="8" type="ORF">D3H55_15245</name>
</gene>
<keyword evidence="3 6" id="KW-0812">Transmembrane</keyword>
<dbReference type="Gene3D" id="1.10.3720.10">
    <property type="entry name" value="MetI-like"/>
    <property type="match status" value="1"/>
</dbReference>
<evidence type="ECO:0000313" key="8">
    <source>
        <dbReference type="EMBL" id="RIW31329.1"/>
    </source>
</evidence>
<evidence type="ECO:0000256" key="2">
    <source>
        <dbReference type="ARBA" id="ARBA00022448"/>
    </source>
</evidence>
<dbReference type="GO" id="GO:0055085">
    <property type="term" value="P:transmembrane transport"/>
    <property type="evidence" value="ECO:0007669"/>
    <property type="project" value="InterPro"/>
</dbReference>
<feature type="transmembrane region" description="Helical" evidence="6">
    <location>
        <begin position="12"/>
        <end position="32"/>
    </location>
</feature>
<dbReference type="AlphaFoldDB" id="A0A3A1QYQ1"/>
<evidence type="ECO:0000256" key="5">
    <source>
        <dbReference type="ARBA" id="ARBA00023136"/>
    </source>
</evidence>
<feature type="transmembrane region" description="Helical" evidence="6">
    <location>
        <begin position="278"/>
        <end position="297"/>
    </location>
</feature>
<dbReference type="PROSITE" id="PS50928">
    <property type="entry name" value="ABC_TM1"/>
    <property type="match status" value="1"/>
</dbReference>
<dbReference type="InterPro" id="IPR000515">
    <property type="entry name" value="MetI-like"/>
</dbReference>
<evidence type="ECO:0000313" key="9">
    <source>
        <dbReference type="Proteomes" id="UP000265801"/>
    </source>
</evidence>
<dbReference type="OrthoDB" id="2155652at2"/>
<organism evidence="8 9">
    <name type="scientific">Bacillus salacetis</name>
    <dbReference type="NCBI Taxonomy" id="2315464"/>
    <lineage>
        <taxon>Bacteria</taxon>
        <taxon>Bacillati</taxon>
        <taxon>Bacillota</taxon>
        <taxon>Bacilli</taxon>
        <taxon>Bacillales</taxon>
        <taxon>Bacillaceae</taxon>
        <taxon>Bacillus</taxon>
    </lineage>
</organism>
<feature type="transmembrane region" description="Helical" evidence="6">
    <location>
        <begin position="159"/>
        <end position="179"/>
    </location>
</feature>
<sequence>MLFFRLIKNPYFMIGFLFLFGMFGGSLVYYWITGDQIPEVGLLKDESGEYMSPPYSPIEFPPLGTDNFGHNVFYLMLAGAKYTIGAAMIIAFMRVIPSVLIGLGIHFYLNKIKRVLASIVDASNYFPTTLLAFLLMNWVMFDGPLMNPDNFPYSFQDKVVIYIVILVAISIPSVSLLFANEIETVMKKEFIQSSRVLGAQKFHFIRNHIRPFIVPQIYLVLIREFIASMLLISHLGVLGIFIGGNKLAQDVFNNPNFVSLSHEWSGSLGSWWEFLWTTYPWIAFIPVVFFTLTILAGKSMLVGLTKELEKNHAPQQPVKEKEIGVTSDENLFEFARGEKIS</sequence>
<dbReference type="InterPro" id="IPR035906">
    <property type="entry name" value="MetI-like_sf"/>
</dbReference>
<keyword evidence="4 6" id="KW-1133">Transmembrane helix</keyword>
<dbReference type="Pfam" id="PF00528">
    <property type="entry name" value="BPD_transp_1"/>
    <property type="match status" value="1"/>
</dbReference>
<evidence type="ECO:0000259" key="7">
    <source>
        <dbReference type="PROSITE" id="PS50928"/>
    </source>
</evidence>
<dbReference type="EMBL" id="QXIR01000022">
    <property type="protein sequence ID" value="RIW31329.1"/>
    <property type="molecule type" value="Genomic_DNA"/>
</dbReference>
<comment type="subcellular location">
    <subcellularLocation>
        <location evidence="6">Cell membrane</location>
        <topology evidence="6">Multi-pass membrane protein</topology>
    </subcellularLocation>
    <subcellularLocation>
        <location evidence="1">Membrane</location>
        <topology evidence="1">Multi-pass membrane protein</topology>
    </subcellularLocation>
</comment>
<name>A0A3A1QYQ1_9BACI</name>
<evidence type="ECO:0000256" key="4">
    <source>
        <dbReference type="ARBA" id="ARBA00022989"/>
    </source>
</evidence>
<feature type="domain" description="ABC transmembrane type-1" evidence="7">
    <location>
        <begin position="84"/>
        <end position="296"/>
    </location>
</feature>
<proteinExistence type="inferred from homology"/>
<feature type="transmembrane region" description="Helical" evidence="6">
    <location>
        <begin position="217"/>
        <end position="242"/>
    </location>
</feature>
<keyword evidence="9" id="KW-1185">Reference proteome</keyword>
<feature type="transmembrane region" description="Helical" evidence="6">
    <location>
        <begin position="82"/>
        <end position="103"/>
    </location>
</feature>
<keyword evidence="5 6" id="KW-0472">Membrane</keyword>
<reference evidence="8 9" key="1">
    <citation type="submission" date="2018-09" db="EMBL/GenBank/DDBJ databases">
        <title>Bacillus saliacetes sp. nov., isolated from Thai shrimp paste (Ka-pi).</title>
        <authorList>
            <person name="Daroonpunt R."/>
            <person name="Tanasupawat S."/>
            <person name="Yiamsombut S."/>
        </authorList>
    </citation>
    <scope>NUCLEOTIDE SEQUENCE [LARGE SCALE GENOMIC DNA]</scope>
    <source>
        <strain evidence="8 9">SKP7-4</strain>
    </source>
</reference>
<dbReference type="SUPFAM" id="SSF161098">
    <property type="entry name" value="MetI-like"/>
    <property type="match status" value="1"/>
</dbReference>
<comment type="similarity">
    <text evidence="6">Belongs to the binding-protein-dependent transport system permease family.</text>
</comment>
<evidence type="ECO:0000256" key="6">
    <source>
        <dbReference type="RuleBase" id="RU363032"/>
    </source>
</evidence>
<comment type="caution">
    <text evidence="8">The sequence shown here is derived from an EMBL/GenBank/DDBJ whole genome shotgun (WGS) entry which is preliminary data.</text>
</comment>